<sequence length="100" mass="11641">MDCPEKIMSGNINIITKMEQLKDKTNQEMESTNSNWRLAIRRNSVTSVYLCWRMKGNSSHEKVAFSPQSIIGSEIDHKRINLNRLMKKTIFLDKLNKALK</sequence>
<dbReference type="Proteomes" id="UP000240728">
    <property type="component" value="Unassembled WGS sequence"/>
</dbReference>
<accession>A0AAX0YW53</accession>
<gene>
    <name evidence="1" type="ORF">C0W53_15340</name>
</gene>
<protein>
    <submittedName>
        <fullName evidence="1">Uncharacterized protein</fullName>
    </submittedName>
</protein>
<name>A0AAX0YW53_9GAMM</name>
<dbReference type="RefSeq" id="WP_045043182.1">
    <property type="nucleotide sequence ID" value="NZ_JZTD01000017.1"/>
</dbReference>
<evidence type="ECO:0000313" key="2">
    <source>
        <dbReference type="Proteomes" id="UP000240728"/>
    </source>
</evidence>
<proteinExistence type="predicted"/>
<organism evidence="1 2">
    <name type="scientific">Photobacterium kishitanii</name>
    <dbReference type="NCBI Taxonomy" id="318456"/>
    <lineage>
        <taxon>Bacteria</taxon>
        <taxon>Pseudomonadati</taxon>
        <taxon>Pseudomonadota</taxon>
        <taxon>Gammaproteobacteria</taxon>
        <taxon>Vibrionales</taxon>
        <taxon>Vibrionaceae</taxon>
        <taxon>Photobacterium</taxon>
    </lineage>
</organism>
<comment type="caution">
    <text evidence="1">The sequence shown here is derived from an EMBL/GenBank/DDBJ whole genome shotgun (WGS) entry which is preliminary data.</text>
</comment>
<keyword evidence="2" id="KW-1185">Reference proteome</keyword>
<evidence type="ECO:0000313" key="1">
    <source>
        <dbReference type="EMBL" id="PSX44004.1"/>
    </source>
</evidence>
<reference evidence="1 2" key="1">
    <citation type="submission" date="2018-01" db="EMBL/GenBank/DDBJ databases">
        <title>Whole genome sequencing of Histamine producing bacteria.</title>
        <authorList>
            <person name="Butler K."/>
        </authorList>
    </citation>
    <scope>NUCLEOTIDE SEQUENCE [LARGE SCALE GENOMIC DNA]</scope>
    <source>
        <strain evidence="1 2">A1-4</strain>
    </source>
</reference>
<dbReference type="AlphaFoldDB" id="A0AAX0YW53"/>
<dbReference type="EMBL" id="PYOZ01000010">
    <property type="protein sequence ID" value="PSX44004.1"/>
    <property type="molecule type" value="Genomic_DNA"/>
</dbReference>